<evidence type="ECO:0000256" key="4">
    <source>
        <dbReference type="SAM" id="SignalP"/>
    </source>
</evidence>
<name>A0A9D4HLU8_DREPO</name>
<dbReference type="Pfam" id="PF14310">
    <property type="entry name" value="Fn3-like"/>
    <property type="match status" value="1"/>
</dbReference>
<dbReference type="GO" id="GO:0009044">
    <property type="term" value="F:xylan 1,4-beta-xylosidase activity"/>
    <property type="evidence" value="ECO:0007669"/>
    <property type="project" value="InterPro"/>
</dbReference>
<dbReference type="Gene3D" id="3.20.20.300">
    <property type="entry name" value="Glycoside hydrolase, family 3, N-terminal domain"/>
    <property type="match status" value="1"/>
</dbReference>
<dbReference type="GO" id="GO:0046556">
    <property type="term" value="F:alpha-L-arabinofuranosidase activity"/>
    <property type="evidence" value="ECO:0007669"/>
    <property type="project" value="TreeGrafter"/>
</dbReference>
<evidence type="ECO:0000313" key="6">
    <source>
        <dbReference type="EMBL" id="KAH3724194.1"/>
    </source>
</evidence>
<accession>A0A9D4HLU8</accession>
<keyword evidence="3" id="KW-0326">Glycosidase</keyword>
<dbReference type="Gene3D" id="2.60.40.10">
    <property type="entry name" value="Immunoglobulins"/>
    <property type="match status" value="1"/>
</dbReference>
<dbReference type="SMART" id="SM01217">
    <property type="entry name" value="Fn3_like"/>
    <property type="match status" value="1"/>
</dbReference>
<comment type="caution">
    <text evidence="6">The sequence shown here is derived from an EMBL/GenBank/DDBJ whole genome shotgun (WGS) entry which is preliminary data.</text>
</comment>
<dbReference type="PRINTS" id="PR00133">
    <property type="entry name" value="GLHYDRLASE3"/>
</dbReference>
<gene>
    <name evidence="6" type="ORF">DPMN_050007</name>
</gene>
<feature type="signal peptide" evidence="4">
    <location>
        <begin position="1"/>
        <end position="17"/>
    </location>
</feature>
<dbReference type="AlphaFoldDB" id="A0A9D4HLU8"/>
<feature type="domain" description="Fibronectin type III-like" evidence="5">
    <location>
        <begin position="642"/>
        <end position="711"/>
    </location>
</feature>
<dbReference type="InterPro" id="IPR001764">
    <property type="entry name" value="Glyco_hydro_3_N"/>
</dbReference>
<dbReference type="InterPro" id="IPR036881">
    <property type="entry name" value="Glyco_hydro_3_C_sf"/>
</dbReference>
<dbReference type="Gene3D" id="3.40.50.1700">
    <property type="entry name" value="Glycoside hydrolase family 3 C-terminal domain"/>
    <property type="match status" value="1"/>
</dbReference>
<dbReference type="InterPro" id="IPR036962">
    <property type="entry name" value="Glyco_hydro_3_N_sf"/>
</dbReference>
<protein>
    <recommendedName>
        <fullName evidence="5">Fibronectin type III-like domain-containing protein</fullName>
    </recommendedName>
</protein>
<dbReference type="InterPro" id="IPR026891">
    <property type="entry name" value="Fn3-like"/>
</dbReference>
<dbReference type="InterPro" id="IPR044993">
    <property type="entry name" value="BXL"/>
</dbReference>
<proteinExistence type="predicted"/>
<evidence type="ECO:0000313" key="7">
    <source>
        <dbReference type="Proteomes" id="UP000828390"/>
    </source>
</evidence>
<evidence type="ECO:0000256" key="2">
    <source>
        <dbReference type="ARBA" id="ARBA00022801"/>
    </source>
</evidence>
<evidence type="ECO:0000256" key="3">
    <source>
        <dbReference type="ARBA" id="ARBA00023295"/>
    </source>
</evidence>
<dbReference type="GO" id="GO:0045493">
    <property type="term" value="P:xylan catabolic process"/>
    <property type="evidence" value="ECO:0007669"/>
    <property type="project" value="InterPro"/>
</dbReference>
<feature type="chain" id="PRO_5039017763" description="Fibronectin type III-like domain-containing protein" evidence="4">
    <location>
        <begin position="18"/>
        <end position="738"/>
    </location>
</feature>
<organism evidence="6 7">
    <name type="scientific">Dreissena polymorpha</name>
    <name type="common">Zebra mussel</name>
    <name type="synonym">Mytilus polymorpha</name>
    <dbReference type="NCBI Taxonomy" id="45954"/>
    <lineage>
        <taxon>Eukaryota</taxon>
        <taxon>Metazoa</taxon>
        <taxon>Spiralia</taxon>
        <taxon>Lophotrochozoa</taxon>
        <taxon>Mollusca</taxon>
        <taxon>Bivalvia</taxon>
        <taxon>Autobranchia</taxon>
        <taxon>Heteroconchia</taxon>
        <taxon>Euheterodonta</taxon>
        <taxon>Imparidentia</taxon>
        <taxon>Neoheterodontei</taxon>
        <taxon>Myida</taxon>
        <taxon>Dreissenoidea</taxon>
        <taxon>Dreissenidae</taxon>
        <taxon>Dreissena</taxon>
    </lineage>
</organism>
<dbReference type="EMBL" id="JAIWYP010000012">
    <property type="protein sequence ID" value="KAH3724194.1"/>
    <property type="molecule type" value="Genomic_DNA"/>
</dbReference>
<reference evidence="6" key="2">
    <citation type="submission" date="2020-11" db="EMBL/GenBank/DDBJ databases">
        <authorList>
            <person name="McCartney M.A."/>
            <person name="Auch B."/>
            <person name="Kono T."/>
            <person name="Mallez S."/>
            <person name="Becker A."/>
            <person name="Gohl D.M."/>
            <person name="Silverstein K.A.T."/>
            <person name="Koren S."/>
            <person name="Bechman K.B."/>
            <person name="Herman A."/>
            <person name="Abrahante J.E."/>
            <person name="Garbe J."/>
        </authorList>
    </citation>
    <scope>NUCLEOTIDE SEQUENCE</scope>
    <source>
        <strain evidence="6">Duluth1</strain>
        <tissue evidence="6">Whole animal</tissue>
    </source>
</reference>
<dbReference type="InterPro" id="IPR002772">
    <property type="entry name" value="Glyco_hydro_3_C"/>
</dbReference>
<dbReference type="Pfam" id="PF00933">
    <property type="entry name" value="Glyco_hydro_3"/>
    <property type="match status" value="1"/>
</dbReference>
<dbReference type="SUPFAM" id="SSF52279">
    <property type="entry name" value="Beta-D-glucan exohydrolase, C-terminal domain"/>
    <property type="match status" value="1"/>
</dbReference>
<dbReference type="PANTHER" id="PTHR42721">
    <property type="entry name" value="SUGAR HYDROLASE-RELATED"/>
    <property type="match status" value="1"/>
</dbReference>
<dbReference type="InterPro" id="IPR017853">
    <property type="entry name" value="GH"/>
</dbReference>
<sequence>MWRILINVVLAAQAVTAQFPFMNISLSWADRVDDLVGRLTLPDVMFQMAKGGAGPQGGPAPAIPRLGIEPWAWNTECLRGDANSGLATGFPQALGLAAAFNPKLMFDIAEATGVEVRAKHNDYVKRQEYGDHKGLSCFSPVINIMRHPLWGRNQETYGEDPYLSGVYAAHFVRGLQGDHFRYVRANAGCKHFDVHGGPENIPESRFSFDAKVSERDWRLTFLPAFRACVKAGTYSLMCSYNSVNGIPACANHELLTKKLRAEWGFKGYVISDEAALEIIVTWHNYTASFIDAAVASVTAGCNIELSGNNPAVYSLIVDAVNQGKLSEILVRERVKPLFYTRMRLGEFDPPEMNPYLQYNMSLVQSPAHRALAVKAAMQTFVLLKNADGLLPIKKHFNSIAVVGPMADNLGELYGSYAADPDPTYGTTPRQGLKPMSDVLNFASGCSDTKCTNYSSSDIQGAVQNTQLVVICIGTGQQIETEDNDRRDMMLPGQQAQIIQDTIKYAPGVPILLLVFSAGPVNISDVDVDPRVSAIMQCFFPAQATGEALYNVVTMATDDASPAGRLPYTWYDTADQIPSMTEYTMTGRTYRYFKGSPLYPFGYGLSYTKFQYLSAELIPVIQAGDDQYLYGELINAGGVSSYEVVQVYMSWRSTNETMPQLQLAAFDRYFVSAASTQEFKFVITPEQMAVWTDAQGFVVQPGFIDVHVGGQQPNQARSVGSNILTTSFQIVGQVILGPN</sequence>
<dbReference type="Pfam" id="PF01915">
    <property type="entry name" value="Glyco_hydro_3_C"/>
    <property type="match status" value="1"/>
</dbReference>
<dbReference type="Proteomes" id="UP000828390">
    <property type="component" value="Unassembled WGS sequence"/>
</dbReference>
<evidence type="ECO:0000259" key="5">
    <source>
        <dbReference type="SMART" id="SM01217"/>
    </source>
</evidence>
<dbReference type="PANTHER" id="PTHR42721:SF42">
    <property type="entry name" value="FIBRONECTIN TYPE III-LIKE DOMAIN-CONTAINING PROTEIN"/>
    <property type="match status" value="1"/>
</dbReference>
<keyword evidence="7" id="KW-1185">Reference proteome</keyword>
<dbReference type="GO" id="GO:0031222">
    <property type="term" value="P:arabinan catabolic process"/>
    <property type="evidence" value="ECO:0007669"/>
    <property type="project" value="TreeGrafter"/>
</dbReference>
<keyword evidence="1 4" id="KW-0732">Signal</keyword>
<keyword evidence="2" id="KW-0378">Hydrolase</keyword>
<dbReference type="SUPFAM" id="SSF51445">
    <property type="entry name" value="(Trans)glycosidases"/>
    <property type="match status" value="1"/>
</dbReference>
<evidence type="ECO:0000256" key="1">
    <source>
        <dbReference type="ARBA" id="ARBA00022729"/>
    </source>
</evidence>
<dbReference type="InterPro" id="IPR013783">
    <property type="entry name" value="Ig-like_fold"/>
</dbReference>
<reference evidence="6" key="1">
    <citation type="journal article" date="2019" name="bioRxiv">
        <title>The Genome of the Zebra Mussel, Dreissena polymorpha: A Resource for Invasive Species Research.</title>
        <authorList>
            <person name="McCartney M.A."/>
            <person name="Auch B."/>
            <person name="Kono T."/>
            <person name="Mallez S."/>
            <person name="Zhang Y."/>
            <person name="Obille A."/>
            <person name="Becker A."/>
            <person name="Abrahante J.E."/>
            <person name="Garbe J."/>
            <person name="Badalamenti J.P."/>
            <person name="Herman A."/>
            <person name="Mangelson H."/>
            <person name="Liachko I."/>
            <person name="Sullivan S."/>
            <person name="Sone E.D."/>
            <person name="Koren S."/>
            <person name="Silverstein K.A.T."/>
            <person name="Beckman K.B."/>
            <person name="Gohl D.M."/>
        </authorList>
    </citation>
    <scope>NUCLEOTIDE SEQUENCE</scope>
    <source>
        <strain evidence="6">Duluth1</strain>
        <tissue evidence="6">Whole animal</tissue>
    </source>
</reference>